<protein>
    <submittedName>
        <fullName evidence="1">Uncharacterized protein</fullName>
    </submittedName>
</protein>
<dbReference type="EMBL" id="JAZHGA010000027">
    <property type="protein sequence ID" value="MEM5343790.1"/>
    <property type="molecule type" value="Genomic_DNA"/>
</dbReference>
<proteinExistence type="predicted"/>
<gene>
    <name evidence="1" type="ORF">V4C56_29745</name>
</gene>
<sequence>MISPLSFLMIDHHEKPNWSQRSFALSILSRPSIAVAGEPSPRLHDDGIGIEREKPGEMRCVEGFEA</sequence>
<dbReference type="Proteomes" id="UP001481677">
    <property type="component" value="Unassembled WGS sequence"/>
</dbReference>
<name>A0ABU9RAD1_9BURK</name>
<organism evidence="1 2">
    <name type="scientific">Paraburkholderia azotifigens</name>
    <dbReference type="NCBI Taxonomy" id="2057004"/>
    <lineage>
        <taxon>Bacteria</taxon>
        <taxon>Pseudomonadati</taxon>
        <taxon>Pseudomonadota</taxon>
        <taxon>Betaproteobacteria</taxon>
        <taxon>Burkholderiales</taxon>
        <taxon>Burkholderiaceae</taxon>
        <taxon>Paraburkholderia</taxon>
    </lineage>
</organism>
<evidence type="ECO:0000313" key="1">
    <source>
        <dbReference type="EMBL" id="MEM5343790.1"/>
    </source>
</evidence>
<accession>A0ABU9RAD1</accession>
<keyword evidence="2" id="KW-1185">Reference proteome</keyword>
<reference evidence="1 2" key="1">
    <citation type="submission" date="2024-01" db="EMBL/GenBank/DDBJ databases">
        <title>The diversity of rhizobia nodulating Mimosa spp. in eleven states of Brazil covering several biomes is determined by host plant, location, and edaphic factors.</title>
        <authorList>
            <person name="Rouws L."/>
            <person name="Barauna A."/>
            <person name="Beukes C."/>
            <person name="De Faria S.M."/>
            <person name="Gross E."/>
            <person name="Dos Reis Junior F.B."/>
            <person name="Simon M."/>
            <person name="Maluk M."/>
            <person name="Odee D.W."/>
            <person name="Kenicer G."/>
            <person name="Young J.P.W."/>
            <person name="Reis V.M."/>
            <person name="Zilli J."/>
            <person name="James E.K."/>
        </authorList>
    </citation>
    <scope>NUCLEOTIDE SEQUENCE [LARGE SCALE GENOMIC DNA]</scope>
    <source>
        <strain evidence="1 2">JPY530</strain>
    </source>
</reference>
<dbReference type="RefSeq" id="WP_240057203.1">
    <property type="nucleotide sequence ID" value="NZ_JAZHFZ010000028.1"/>
</dbReference>
<comment type="caution">
    <text evidence="1">The sequence shown here is derived from an EMBL/GenBank/DDBJ whole genome shotgun (WGS) entry which is preliminary data.</text>
</comment>
<evidence type="ECO:0000313" key="2">
    <source>
        <dbReference type="Proteomes" id="UP001481677"/>
    </source>
</evidence>